<dbReference type="Proteomes" id="UP000187283">
    <property type="component" value="Unassembled WGS sequence"/>
</dbReference>
<name>A0A1R1Y7Q9_9FUNG</name>
<feature type="region of interest" description="Disordered" evidence="1">
    <location>
        <begin position="669"/>
        <end position="709"/>
    </location>
</feature>
<accession>A0A1R1Y7Q9</accession>
<gene>
    <name evidence="3" type="ORF">AYI70_g2585</name>
</gene>
<feature type="transmembrane region" description="Helical" evidence="2">
    <location>
        <begin position="6"/>
        <end position="27"/>
    </location>
</feature>
<feature type="region of interest" description="Disordered" evidence="1">
    <location>
        <begin position="257"/>
        <end position="327"/>
    </location>
</feature>
<comment type="caution">
    <text evidence="3">The sequence shown here is derived from an EMBL/GenBank/DDBJ whole genome shotgun (WGS) entry which is preliminary data.</text>
</comment>
<evidence type="ECO:0000256" key="2">
    <source>
        <dbReference type="SAM" id="Phobius"/>
    </source>
</evidence>
<feature type="region of interest" description="Disordered" evidence="1">
    <location>
        <begin position="1081"/>
        <end position="1115"/>
    </location>
</feature>
<feature type="compositionally biased region" description="Low complexity" evidence="1">
    <location>
        <begin position="201"/>
        <end position="210"/>
    </location>
</feature>
<feature type="region of interest" description="Disordered" evidence="1">
    <location>
        <begin position="435"/>
        <end position="460"/>
    </location>
</feature>
<organism evidence="3 4">
    <name type="scientific">Smittium culicis</name>
    <dbReference type="NCBI Taxonomy" id="133412"/>
    <lineage>
        <taxon>Eukaryota</taxon>
        <taxon>Fungi</taxon>
        <taxon>Fungi incertae sedis</taxon>
        <taxon>Zoopagomycota</taxon>
        <taxon>Kickxellomycotina</taxon>
        <taxon>Harpellomycetes</taxon>
        <taxon>Harpellales</taxon>
        <taxon>Legeriomycetaceae</taxon>
        <taxon>Smittium</taxon>
    </lineage>
</organism>
<keyword evidence="2" id="KW-0472">Membrane</keyword>
<feature type="region of interest" description="Disordered" evidence="1">
    <location>
        <begin position="198"/>
        <end position="234"/>
    </location>
</feature>
<protein>
    <recommendedName>
        <fullName evidence="5">Fibronectin type-III domain-containing protein</fullName>
    </recommendedName>
</protein>
<proteinExistence type="predicted"/>
<evidence type="ECO:0000256" key="1">
    <source>
        <dbReference type="SAM" id="MobiDB-lite"/>
    </source>
</evidence>
<dbReference type="OrthoDB" id="5554756at2759"/>
<feature type="compositionally biased region" description="Basic and acidic residues" evidence="1">
    <location>
        <begin position="282"/>
        <end position="294"/>
    </location>
</feature>
<keyword evidence="2" id="KW-0812">Transmembrane</keyword>
<evidence type="ECO:0000313" key="3">
    <source>
        <dbReference type="EMBL" id="OMJ22893.1"/>
    </source>
</evidence>
<evidence type="ECO:0000313" key="4">
    <source>
        <dbReference type="Proteomes" id="UP000187283"/>
    </source>
</evidence>
<feature type="compositionally biased region" description="Polar residues" evidence="1">
    <location>
        <begin position="697"/>
        <end position="709"/>
    </location>
</feature>
<dbReference type="AlphaFoldDB" id="A0A1R1Y7Q9"/>
<keyword evidence="4" id="KW-1185">Reference proteome</keyword>
<feature type="compositionally biased region" description="Basic and acidic residues" evidence="1">
    <location>
        <begin position="440"/>
        <end position="451"/>
    </location>
</feature>
<feature type="compositionally biased region" description="Low complexity" evidence="1">
    <location>
        <begin position="309"/>
        <end position="325"/>
    </location>
</feature>
<evidence type="ECO:0008006" key="5">
    <source>
        <dbReference type="Google" id="ProtNLM"/>
    </source>
</evidence>
<dbReference type="EMBL" id="LSSN01000651">
    <property type="protein sequence ID" value="OMJ22893.1"/>
    <property type="molecule type" value="Genomic_DNA"/>
</dbReference>
<feature type="compositionally biased region" description="Polar residues" evidence="1">
    <location>
        <begin position="259"/>
        <end position="281"/>
    </location>
</feature>
<feature type="compositionally biased region" description="Polar residues" evidence="1">
    <location>
        <begin position="215"/>
        <end position="226"/>
    </location>
</feature>
<reference evidence="3 4" key="1">
    <citation type="submission" date="2017-01" db="EMBL/GenBank/DDBJ databases">
        <authorList>
            <person name="Mah S.A."/>
            <person name="Swanson W.J."/>
            <person name="Moy G.W."/>
            <person name="Vacquier V.D."/>
        </authorList>
    </citation>
    <scope>NUCLEOTIDE SEQUENCE [LARGE SCALE GENOMIC DNA]</scope>
    <source>
        <strain evidence="3 4">GSMNP</strain>
    </source>
</reference>
<sequence length="1115" mass="126205">MFYSKILNWLFRAGGRWWMLTLIFAVLNIHSQFFKWFPLSLQLLVSSHYTALILLRTVFFSSNILGSNEFTIEVTDNHESLHNLALVLNHVSSNTVVISWGFEYKKKFGHKSNRSGSLTSEGFPSRHKNKKNFPQVSVNKFLVELNNELIGECSQNETNTAISGLLPDSVYRIQIHALIESTKSVQISSVLIVKTHNETDLNQNPNQPLLENKSDASSPKNKSQTNDIKHKTSLQKAKTLLKKANFLSRSYSKNKKNTAKNFNCDSNTKSSEISISQNKPSTNHEKADQSKSSKDCPSLSESKYEDNLSEFSESQSSSHTNSRSVSYDELTMQEKDMPTLLLPDINNPVKSRTNSFNSDSTCEKLDFNELLEYSKTKDYANDLFISSQKNESDSITTEVNVDDFNEEPLKGKAESNDITPREYFTENESLETITETVSTDDPKYEQPEKSFDNLPTEILSPDKNSEWTVQAPKKHKKKPVLSSTNNQFPQVAPHESKLQLNLPDQSNKHPLNRAKKFKQSIKPLTKETQTISNKYLDNMSYENFQNSLIYPSTNCIANETASFVDPKLNYKDVLLMSPNNIKAVKKSADFDHVEPVDFKIDSNNSIKKTDSKNCDTSPITKENDIESVITNLEQKKLPQPQTIDKNSTKLYNGANSTAPIIVKDLQSKIKNSKAKNQADSKKNFTKKIRKNQPPSQPTSNNTSILKSVPENSTKKISILSSNKHTQSDLNSRFNDSLSGLKNTELTSSNLTSRAPFDLSYKPLSRPANSSIIPQDKREYPNYNIFGSIPSFNTRTPLKQPTDFDYNLNNGNKIDSNFCGSESILDQSYNDRNLMLLDFEARKSKALNPNMTLSSLNHTNYNRVDPNFQLGNPIYPNNDSGSQFNPEYNSNYSYLGSSLDRNIQNHNFQRNRGSVSGMYPSRSSFSNYSSNFCSTSIPPKNDILSDSSLVNFPSLYSDWNSFAPKNDALSDNSRIPAQFPFNHMNDNSRIPPVSTDNNLSCDTSNLGGKIGFNETFNSRNFQQEKDNLLTSNDFYSQPDFIRQNYQKDLMKSFSLNTQLWNSPSLSPSTSGFSFNAFQQPSKFISPPRVSPIGYRPNLPIKYENKNTDENNNPPKR</sequence>
<keyword evidence="2" id="KW-1133">Transmembrane helix</keyword>